<dbReference type="CDD" id="cd02209">
    <property type="entry name" value="cupin_XRE_C"/>
    <property type="match status" value="1"/>
</dbReference>
<proteinExistence type="predicted"/>
<organism evidence="3 4">
    <name type="scientific">Alicyclobacillus fastidiosus</name>
    <dbReference type="NCBI Taxonomy" id="392011"/>
    <lineage>
        <taxon>Bacteria</taxon>
        <taxon>Bacillati</taxon>
        <taxon>Bacillota</taxon>
        <taxon>Bacilli</taxon>
        <taxon>Bacillales</taxon>
        <taxon>Alicyclobacillaceae</taxon>
        <taxon>Alicyclobacillus</taxon>
    </lineage>
</organism>
<gene>
    <name evidence="3" type="ORF">NZD89_15020</name>
</gene>
<dbReference type="RefSeq" id="WP_268003623.1">
    <property type="nucleotide sequence ID" value="NZ_BSUT01000001.1"/>
</dbReference>
<dbReference type="InterPro" id="IPR010982">
    <property type="entry name" value="Lambda_DNA-bd_dom_sf"/>
</dbReference>
<protein>
    <submittedName>
        <fullName evidence="3">XRE family transcriptional regulator</fullName>
    </submittedName>
</protein>
<dbReference type="PROSITE" id="PS50943">
    <property type="entry name" value="HTH_CROC1"/>
    <property type="match status" value="1"/>
</dbReference>
<sequence length="181" mass="20421">MEQLFNRIRALRQENKMTLQELSDRSGLSVSFLSQVERGNSSLTITSLQRIAEAFGIPMAALFEAAENKNFVVRADDQKPFQIEGASMTYIRLAGNFAGRNLEPMIVELLPNQSIRTKYGHPGEEFYYVLEGKILLQVGDEDYVLAQGDALHFPSSIQHTMENLLERPSKLLCVLQPAIFQ</sequence>
<dbReference type="SUPFAM" id="SSF51182">
    <property type="entry name" value="RmlC-like cupins"/>
    <property type="match status" value="1"/>
</dbReference>
<dbReference type="PANTHER" id="PTHR46797:SF25">
    <property type="entry name" value="TRANSCRIPTIONAL REGULATOR"/>
    <property type="match status" value="1"/>
</dbReference>
<reference evidence="3" key="1">
    <citation type="submission" date="2022-08" db="EMBL/GenBank/DDBJ databases">
        <title>Alicyclobacillus fastidiosus DSM 17978, complete genome.</title>
        <authorList>
            <person name="Wang Q."/>
            <person name="Cai R."/>
            <person name="Wang Z."/>
        </authorList>
    </citation>
    <scope>NUCLEOTIDE SEQUENCE</scope>
    <source>
        <strain evidence="3">DSM 17978</strain>
    </source>
</reference>
<dbReference type="InterPro" id="IPR050807">
    <property type="entry name" value="TransReg_Diox_bact_type"/>
</dbReference>
<dbReference type="InterPro" id="IPR013096">
    <property type="entry name" value="Cupin_2"/>
</dbReference>
<dbReference type="Pfam" id="PF07883">
    <property type="entry name" value="Cupin_2"/>
    <property type="match status" value="1"/>
</dbReference>
<dbReference type="InterPro" id="IPR014710">
    <property type="entry name" value="RmlC-like_jellyroll"/>
</dbReference>
<keyword evidence="1" id="KW-0238">DNA-binding</keyword>
<evidence type="ECO:0000256" key="1">
    <source>
        <dbReference type="ARBA" id="ARBA00023125"/>
    </source>
</evidence>
<feature type="domain" description="HTH cro/C1-type" evidence="2">
    <location>
        <begin position="8"/>
        <end position="62"/>
    </location>
</feature>
<dbReference type="SUPFAM" id="SSF47413">
    <property type="entry name" value="lambda repressor-like DNA-binding domains"/>
    <property type="match status" value="1"/>
</dbReference>
<dbReference type="InterPro" id="IPR001387">
    <property type="entry name" value="Cro/C1-type_HTH"/>
</dbReference>
<dbReference type="Pfam" id="PF01381">
    <property type="entry name" value="HTH_3"/>
    <property type="match status" value="1"/>
</dbReference>
<dbReference type="CDD" id="cd00093">
    <property type="entry name" value="HTH_XRE"/>
    <property type="match status" value="1"/>
</dbReference>
<dbReference type="SMART" id="SM00530">
    <property type="entry name" value="HTH_XRE"/>
    <property type="match status" value="1"/>
</dbReference>
<dbReference type="Proteomes" id="UP001164761">
    <property type="component" value="Chromosome"/>
</dbReference>
<dbReference type="Gene3D" id="1.10.260.40">
    <property type="entry name" value="lambda repressor-like DNA-binding domains"/>
    <property type="match status" value="1"/>
</dbReference>
<evidence type="ECO:0000259" key="2">
    <source>
        <dbReference type="PROSITE" id="PS50943"/>
    </source>
</evidence>
<keyword evidence="4" id="KW-1185">Reference proteome</keyword>
<dbReference type="InterPro" id="IPR011051">
    <property type="entry name" value="RmlC_Cupin_sf"/>
</dbReference>
<accession>A0ABY6ZBU7</accession>
<name>A0ABY6ZBU7_9BACL</name>
<dbReference type="PANTHER" id="PTHR46797">
    <property type="entry name" value="HTH-TYPE TRANSCRIPTIONAL REGULATOR"/>
    <property type="match status" value="1"/>
</dbReference>
<dbReference type="EMBL" id="CP104067">
    <property type="protein sequence ID" value="WAH39726.1"/>
    <property type="molecule type" value="Genomic_DNA"/>
</dbReference>
<evidence type="ECO:0000313" key="4">
    <source>
        <dbReference type="Proteomes" id="UP001164761"/>
    </source>
</evidence>
<evidence type="ECO:0000313" key="3">
    <source>
        <dbReference type="EMBL" id="WAH39726.1"/>
    </source>
</evidence>
<dbReference type="Gene3D" id="2.60.120.10">
    <property type="entry name" value="Jelly Rolls"/>
    <property type="match status" value="1"/>
</dbReference>